<gene>
    <name evidence="2" type="ORF">M5K25_024120</name>
</gene>
<accession>A0ABD0U135</accession>
<dbReference type="EMBL" id="JANQDX010000018">
    <property type="protein sequence ID" value="KAL0905681.1"/>
    <property type="molecule type" value="Genomic_DNA"/>
</dbReference>
<feature type="region of interest" description="Disordered" evidence="1">
    <location>
        <begin position="43"/>
        <end position="68"/>
    </location>
</feature>
<evidence type="ECO:0000313" key="3">
    <source>
        <dbReference type="Proteomes" id="UP001552299"/>
    </source>
</evidence>
<reference evidence="2 3" key="1">
    <citation type="journal article" date="2024" name="Plant Biotechnol. J.">
        <title>Dendrobium thyrsiflorum genome and its molecular insights into genes involved in important horticultural traits.</title>
        <authorList>
            <person name="Chen B."/>
            <person name="Wang J.Y."/>
            <person name="Zheng P.J."/>
            <person name="Li K.L."/>
            <person name="Liang Y.M."/>
            <person name="Chen X.F."/>
            <person name="Zhang C."/>
            <person name="Zhao X."/>
            <person name="He X."/>
            <person name="Zhang G.Q."/>
            <person name="Liu Z.J."/>
            <person name="Xu Q."/>
        </authorList>
    </citation>
    <scope>NUCLEOTIDE SEQUENCE [LARGE SCALE GENOMIC DNA]</scope>
    <source>
        <strain evidence="2">GZMU011</strain>
    </source>
</reference>
<evidence type="ECO:0000313" key="2">
    <source>
        <dbReference type="EMBL" id="KAL0905681.1"/>
    </source>
</evidence>
<sequence length="68" mass="7657">MFPSSRIERHNIRNPRLDDIPFLSDQKARSLASTTFPSFASMTFPSSQTEGTKSSFDGQFARDFGQIP</sequence>
<proteinExistence type="predicted"/>
<comment type="caution">
    <text evidence="2">The sequence shown here is derived from an EMBL/GenBank/DDBJ whole genome shotgun (WGS) entry which is preliminary data.</text>
</comment>
<dbReference type="Proteomes" id="UP001552299">
    <property type="component" value="Unassembled WGS sequence"/>
</dbReference>
<protein>
    <submittedName>
        <fullName evidence="2">Uncharacterized protein</fullName>
    </submittedName>
</protein>
<dbReference type="AlphaFoldDB" id="A0ABD0U135"/>
<name>A0ABD0U135_DENTH</name>
<evidence type="ECO:0000256" key="1">
    <source>
        <dbReference type="SAM" id="MobiDB-lite"/>
    </source>
</evidence>
<keyword evidence="3" id="KW-1185">Reference proteome</keyword>
<feature type="compositionally biased region" description="Polar residues" evidence="1">
    <location>
        <begin position="43"/>
        <end position="57"/>
    </location>
</feature>
<organism evidence="2 3">
    <name type="scientific">Dendrobium thyrsiflorum</name>
    <name type="common">Pinecone-like raceme dendrobium</name>
    <name type="synonym">Orchid</name>
    <dbReference type="NCBI Taxonomy" id="117978"/>
    <lineage>
        <taxon>Eukaryota</taxon>
        <taxon>Viridiplantae</taxon>
        <taxon>Streptophyta</taxon>
        <taxon>Embryophyta</taxon>
        <taxon>Tracheophyta</taxon>
        <taxon>Spermatophyta</taxon>
        <taxon>Magnoliopsida</taxon>
        <taxon>Liliopsida</taxon>
        <taxon>Asparagales</taxon>
        <taxon>Orchidaceae</taxon>
        <taxon>Epidendroideae</taxon>
        <taxon>Malaxideae</taxon>
        <taxon>Dendrobiinae</taxon>
        <taxon>Dendrobium</taxon>
    </lineage>
</organism>